<sequence length="54" mass="5967">MTRTTPELAPPLQTSAPHQREDVWPLRVIWSAADPIHGGSSVESGFELATCWHV</sequence>
<keyword evidence="2" id="KW-1185">Reference proteome</keyword>
<dbReference type="Proteomes" id="UP000499080">
    <property type="component" value="Unassembled WGS sequence"/>
</dbReference>
<name>A0A4Y2BH91_ARAVE</name>
<gene>
    <name evidence="1" type="ORF">AVEN_21696_1</name>
</gene>
<evidence type="ECO:0000313" key="1">
    <source>
        <dbReference type="EMBL" id="GBL91622.1"/>
    </source>
</evidence>
<evidence type="ECO:0000313" key="2">
    <source>
        <dbReference type="Proteomes" id="UP000499080"/>
    </source>
</evidence>
<organism evidence="1 2">
    <name type="scientific">Araneus ventricosus</name>
    <name type="common">Orbweaver spider</name>
    <name type="synonym">Epeira ventricosa</name>
    <dbReference type="NCBI Taxonomy" id="182803"/>
    <lineage>
        <taxon>Eukaryota</taxon>
        <taxon>Metazoa</taxon>
        <taxon>Ecdysozoa</taxon>
        <taxon>Arthropoda</taxon>
        <taxon>Chelicerata</taxon>
        <taxon>Arachnida</taxon>
        <taxon>Araneae</taxon>
        <taxon>Araneomorphae</taxon>
        <taxon>Entelegynae</taxon>
        <taxon>Araneoidea</taxon>
        <taxon>Araneidae</taxon>
        <taxon>Araneus</taxon>
    </lineage>
</organism>
<comment type="caution">
    <text evidence="1">The sequence shown here is derived from an EMBL/GenBank/DDBJ whole genome shotgun (WGS) entry which is preliminary data.</text>
</comment>
<dbReference type="EMBL" id="BGPR01235604">
    <property type="protein sequence ID" value="GBL91622.1"/>
    <property type="molecule type" value="Genomic_DNA"/>
</dbReference>
<accession>A0A4Y2BH91</accession>
<reference evidence="1 2" key="1">
    <citation type="journal article" date="2019" name="Sci. Rep.">
        <title>Orb-weaving spider Araneus ventricosus genome elucidates the spidroin gene catalogue.</title>
        <authorList>
            <person name="Kono N."/>
            <person name="Nakamura H."/>
            <person name="Ohtoshi R."/>
            <person name="Moran D.A.P."/>
            <person name="Shinohara A."/>
            <person name="Yoshida Y."/>
            <person name="Fujiwara M."/>
            <person name="Mori M."/>
            <person name="Tomita M."/>
            <person name="Arakawa K."/>
        </authorList>
    </citation>
    <scope>NUCLEOTIDE SEQUENCE [LARGE SCALE GENOMIC DNA]</scope>
</reference>
<proteinExistence type="predicted"/>
<protein>
    <submittedName>
        <fullName evidence="1">Uncharacterized protein</fullName>
    </submittedName>
</protein>
<dbReference type="AlphaFoldDB" id="A0A4Y2BH91"/>
<feature type="non-terminal residue" evidence="1">
    <location>
        <position position="54"/>
    </location>
</feature>